<organism evidence="3 4">
    <name type="scientific">Chryseobacterium endophyticum</name>
    <dbReference type="NCBI Taxonomy" id="1854762"/>
    <lineage>
        <taxon>Bacteria</taxon>
        <taxon>Pseudomonadati</taxon>
        <taxon>Bacteroidota</taxon>
        <taxon>Flavobacteriia</taxon>
        <taxon>Flavobacteriales</taxon>
        <taxon>Weeksellaceae</taxon>
        <taxon>Chryseobacterium group</taxon>
        <taxon>Chryseobacterium</taxon>
    </lineage>
</organism>
<dbReference type="AlphaFoldDB" id="A0AAU6WRH8"/>
<evidence type="ECO:0000313" key="4">
    <source>
        <dbReference type="Proteomes" id="UP001463665"/>
    </source>
</evidence>
<evidence type="ECO:0000256" key="1">
    <source>
        <dbReference type="SAM" id="SignalP"/>
    </source>
</evidence>
<feature type="domain" description="DUF5689" evidence="2">
    <location>
        <begin position="43"/>
        <end position="87"/>
    </location>
</feature>
<keyword evidence="4" id="KW-1185">Reference proteome</keyword>
<dbReference type="PROSITE" id="PS51257">
    <property type="entry name" value="PROKAR_LIPOPROTEIN"/>
    <property type="match status" value="1"/>
</dbReference>
<name>A0AAU6WRH8_9FLAO</name>
<protein>
    <submittedName>
        <fullName evidence="3">DUF5689 domain-containing protein</fullName>
    </submittedName>
</protein>
<dbReference type="RefSeq" id="WP_345767001.1">
    <property type="nucleotide sequence ID" value="NZ_CP154834.1"/>
</dbReference>
<keyword evidence="1" id="KW-0732">Signal</keyword>
<dbReference type="Pfam" id="PF18942">
    <property type="entry name" value="DUF5689"/>
    <property type="match status" value="1"/>
</dbReference>
<accession>A0AAU6WRH8</accession>
<feature type="signal peptide" evidence="1">
    <location>
        <begin position="1"/>
        <end position="16"/>
    </location>
</feature>
<reference evidence="3 4" key="1">
    <citation type="submission" date="2024-04" db="EMBL/GenBank/DDBJ databases">
        <title>Genome sequencing and assembly of rice foliar adapted Chryseobacterium endophyticum OsEnb-ALM-A6.</title>
        <authorList>
            <person name="Kumar S."/>
            <person name="Javed M."/>
            <person name="Chouhan V."/>
            <person name="Charishma K."/>
            <person name="Patel A."/>
            <person name="Kumar M."/>
            <person name="Sahu K.P."/>
            <person name="Kumar A."/>
        </authorList>
    </citation>
    <scope>NUCLEOTIDE SEQUENCE [LARGE SCALE GENOMIC DNA]</scope>
    <source>
        <strain evidence="3 4">OsEnb-ALM-A6</strain>
    </source>
</reference>
<evidence type="ECO:0000313" key="3">
    <source>
        <dbReference type="EMBL" id="XAO75188.1"/>
    </source>
</evidence>
<proteinExistence type="predicted"/>
<dbReference type="InterPro" id="IPR043744">
    <property type="entry name" value="DUF5689"/>
</dbReference>
<feature type="chain" id="PRO_5043907586" evidence="1">
    <location>
        <begin position="17"/>
        <end position="101"/>
    </location>
</feature>
<evidence type="ECO:0000259" key="2">
    <source>
        <dbReference type="Pfam" id="PF18942"/>
    </source>
</evidence>
<dbReference type="Proteomes" id="UP001463665">
    <property type="component" value="Chromosome"/>
</dbReference>
<sequence length="101" mass="11295">MTIKKYLSLVTGVAFAAISITSCVQKDEWETPPIKCENKFAAPTMTMAAFKAQAPSTGYVLISNDQIFDGYVVSSDENGNFYKTISFRINLKTRLPVYRLK</sequence>
<gene>
    <name evidence="3" type="ORF">AAFP95_04220</name>
</gene>
<dbReference type="EMBL" id="CP154834">
    <property type="protein sequence ID" value="XAO75188.1"/>
    <property type="molecule type" value="Genomic_DNA"/>
</dbReference>